<organism evidence="1 2">
    <name type="scientific">Pisolithus tinctorius Marx 270</name>
    <dbReference type="NCBI Taxonomy" id="870435"/>
    <lineage>
        <taxon>Eukaryota</taxon>
        <taxon>Fungi</taxon>
        <taxon>Dikarya</taxon>
        <taxon>Basidiomycota</taxon>
        <taxon>Agaricomycotina</taxon>
        <taxon>Agaricomycetes</taxon>
        <taxon>Agaricomycetidae</taxon>
        <taxon>Boletales</taxon>
        <taxon>Sclerodermatineae</taxon>
        <taxon>Pisolithaceae</taxon>
        <taxon>Pisolithus</taxon>
    </lineage>
</organism>
<protein>
    <submittedName>
        <fullName evidence="1">Uncharacterized protein</fullName>
    </submittedName>
</protein>
<reference evidence="2" key="2">
    <citation type="submission" date="2015-01" db="EMBL/GenBank/DDBJ databases">
        <title>Evolutionary Origins and Diversification of the Mycorrhizal Mutualists.</title>
        <authorList>
            <consortium name="DOE Joint Genome Institute"/>
            <consortium name="Mycorrhizal Genomics Consortium"/>
            <person name="Kohler A."/>
            <person name="Kuo A."/>
            <person name="Nagy L.G."/>
            <person name="Floudas D."/>
            <person name="Copeland A."/>
            <person name="Barry K.W."/>
            <person name="Cichocki N."/>
            <person name="Veneault-Fourrey C."/>
            <person name="LaButti K."/>
            <person name="Lindquist E.A."/>
            <person name="Lipzen A."/>
            <person name="Lundell T."/>
            <person name="Morin E."/>
            <person name="Murat C."/>
            <person name="Riley R."/>
            <person name="Ohm R."/>
            <person name="Sun H."/>
            <person name="Tunlid A."/>
            <person name="Henrissat B."/>
            <person name="Grigoriev I.V."/>
            <person name="Hibbett D.S."/>
            <person name="Martin F."/>
        </authorList>
    </citation>
    <scope>NUCLEOTIDE SEQUENCE [LARGE SCALE GENOMIC DNA]</scope>
    <source>
        <strain evidence="2">Marx 270</strain>
    </source>
</reference>
<name>A0A0C3PPS5_PISTI</name>
<proteinExistence type="predicted"/>
<accession>A0A0C3PPS5</accession>
<dbReference type="AlphaFoldDB" id="A0A0C3PPS5"/>
<dbReference type="EMBL" id="KN831951">
    <property type="protein sequence ID" value="KIO10936.1"/>
    <property type="molecule type" value="Genomic_DNA"/>
</dbReference>
<dbReference type="HOGENOM" id="CLU_2027700_0_0_1"/>
<keyword evidence="2" id="KW-1185">Reference proteome</keyword>
<gene>
    <name evidence="1" type="ORF">M404DRAFT_882101</name>
</gene>
<evidence type="ECO:0000313" key="1">
    <source>
        <dbReference type="EMBL" id="KIO10936.1"/>
    </source>
</evidence>
<evidence type="ECO:0000313" key="2">
    <source>
        <dbReference type="Proteomes" id="UP000054217"/>
    </source>
</evidence>
<dbReference type="Proteomes" id="UP000054217">
    <property type="component" value="Unassembled WGS sequence"/>
</dbReference>
<sequence>MLSGNDVPSVHSPENITVKEADLKRASSKGSGIKLNLKCSPIVRAADFQTRIRLPWHIFTVRLPVTKLYTVPRPMENAFAFWFDLEFSYAKFSRYSTVVVSWRVGWYINMNVLGRKCQVNNE</sequence>
<dbReference type="InParanoid" id="A0A0C3PPS5"/>
<reference evidence="1 2" key="1">
    <citation type="submission" date="2014-04" db="EMBL/GenBank/DDBJ databases">
        <authorList>
            <consortium name="DOE Joint Genome Institute"/>
            <person name="Kuo A."/>
            <person name="Kohler A."/>
            <person name="Costa M.D."/>
            <person name="Nagy L.G."/>
            <person name="Floudas D."/>
            <person name="Copeland A."/>
            <person name="Barry K.W."/>
            <person name="Cichocki N."/>
            <person name="Veneault-Fourrey C."/>
            <person name="LaButti K."/>
            <person name="Lindquist E.A."/>
            <person name="Lipzen A."/>
            <person name="Lundell T."/>
            <person name="Morin E."/>
            <person name="Murat C."/>
            <person name="Sun H."/>
            <person name="Tunlid A."/>
            <person name="Henrissat B."/>
            <person name="Grigoriev I.V."/>
            <person name="Hibbett D.S."/>
            <person name="Martin F."/>
            <person name="Nordberg H.P."/>
            <person name="Cantor M.N."/>
            <person name="Hua S.X."/>
        </authorList>
    </citation>
    <scope>NUCLEOTIDE SEQUENCE [LARGE SCALE GENOMIC DNA]</scope>
    <source>
        <strain evidence="1 2">Marx 270</strain>
    </source>
</reference>